<dbReference type="EMBL" id="BAAAJK010000053">
    <property type="protein sequence ID" value="GAA1402055.1"/>
    <property type="molecule type" value="Genomic_DNA"/>
</dbReference>
<sequence>MTAPQQPWPRSSDVPPARPRPVNDISNQQQWWAIGGALLPGALVIATVLAAGRVPTLVDLGAAMLAILLPLAGAETARRRTVARAEQVVTPIGSPRDAAGRVLRTRDQDLLEQALDELAERRAAEQAPAAPTGTRSFPAVDRARPMRAPDPPPVTDTERPRRDYERDWEIRSSAPDIREGRAIADRRDRIDVGQRWRGAPRHHRGGD</sequence>
<proteinExistence type="predicted"/>
<gene>
    <name evidence="3" type="ORF">GCM10009613_61370</name>
</gene>
<evidence type="ECO:0000313" key="3">
    <source>
        <dbReference type="EMBL" id="GAA1402055.1"/>
    </source>
</evidence>
<accession>A0ABP4J163</accession>
<feature type="region of interest" description="Disordered" evidence="1">
    <location>
        <begin position="1"/>
        <end position="23"/>
    </location>
</feature>
<feature type="transmembrane region" description="Helical" evidence="2">
    <location>
        <begin position="31"/>
        <end position="51"/>
    </location>
</feature>
<keyword evidence="4" id="KW-1185">Reference proteome</keyword>
<reference evidence="4" key="1">
    <citation type="journal article" date="2019" name="Int. J. Syst. Evol. Microbiol.">
        <title>The Global Catalogue of Microorganisms (GCM) 10K type strain sequencing project: providing services to taxonomists for standard genome sequencing and annotation.</title>
        <authorList>
            <consortium name="The Broad Institute Genomics Platform"/>
            <consortium name="The Broad Institute Genome Sequencing Center for Infectious Disease"/>
            <person name="Wu L."/>
            <person name="Ma J."/>
        </authorList>
    </citation>
    <scope>NUCLEOTIDE SEQUENCE [LARGE SCALE GENOMIC DNA]</scope>
    <source>
        <strain evidence="4">JCM 11896</strain>
    </source>
</reference>
<keyword evidence="2" id="KW-0812">Transmembrane</keyword>
<dbReference type="RefSeq" id="WP_344029447.1">
    <property type="nucleotide sequence ID" value="NZ_BAAAJK010000053.1"/>
</dbReference>
<name>A0ABP4J163_9PSEU</name>
<organism evidence="3 4">
    <name type="scientific">Pseudonocardia kongjuensis</name>
    <dbReference type="NCBI Taxonomy" id="102227"/>
    <lineage>
        <taxon>Bacteria</taxon>
        <taxon>Bacillati</taxon>
        <taxon>Actinomycetota</taxon>
        <taxon>Actinomycetes</taxon>
        <taxon>Pseudonocardiales</taxon>
        <taxon>Pseudonocardiaceae</taxon>
        <taxon>Pseudonocardia</taxon>
    </lineage>
</organism>
<protein>
    <submittedName>
        <fullName evidence="3">Uncharacterized protein</fullName>
    </submittedName>
</protein>
<feature type="compositionally biased region" description="Basic residues" evidence="1">
    <location>
        <begin position="198"/>
        <end position="207"/>
    </location>
</feature>
<keyword evidence="2" id="KW-1133">Transmembrane helix</keyword>
<feature type="region of interest" description="Disordered" evidence="1">
    <location>
        <begin position="122"/>
        <end position="207"/>
    </location>
</feature>
<evidence type="ECO:0000313" key="4">
    <source>
        <dbReference type="Proteomes" id="UP001501414"/>
    </source>
</evidence>
<keyword evidence="2" id="KW-0472">Membrane</keyword>
<feature type="compositionally biased region" description="Basic and acidic residues" evidence="1">
    <location>
        <begin position="156"/>
        <end position="194"/>
    </location>
</feature>
<evidence type="ECO:0000256" key="2">
    <source>
        <dbReference type="SAM" id="Phobius"/>
    </source>
</evidence>
<feature type="transmembrane region" description="Helical" evidence="2">
    <location>
        <begin position="57"/>
        <end position="74"/>
    </location>
</feature>
<comment type="caution">
    <text evidence="3">The sequence shown here is derived from an EMBL/GenBank/DDBJ whole genome shotgun (WGS) entry which is preliminary data.</text>
</comment>
<dbReference type="Proteomes" id="UP001501414">
    <property type="component" value="Unassembled WGS sequence"/>
</dbReference>
<evidence type="ECO:0000256" key="1">
    <source>
        <dbReference type="SAM" id="MobiDB-lite"/>
    </source>
</evidence>